<evidence type="ECO:0000313" key="2">
    <source>
        <dbReference type="EMBL" id="GMT35970.1"/>
    </source>
</evidence>
<dbReference type="EMBL" id="BTSY01000007">
    <property type="protein sequence ID" value="GMT35970.1"/>
    <property type="molecule type" value="Genomic_DNA"/>
</dbReference>
<feature type="chain" id="PRO_5043686236" description="SXP/RAL-2 family protein Ani s 5-like cation-binding domain-containing protein" evidence="1">
    <location>
        <begin position="17"/>
        <end position="136"/>
    </location>
</feature>
<evidence type="ECO:0000313" key="3">
    <source>
        <dbReference type="Proteomes" id="UP001432322"/>
    </source>
</evidence>
<evidence type="ECO:0008006" key="4">
    <source>
        <dbReference type="Google" id="ProtNLM"/>
    </source>
</evidence>
<reference evidence="2" key="1">
    <citation type="submission" date="2023-10" db="EMBL/GenBank/DDBJ databases">
        <title>Genome assembly of Pristionchus species.</title>
        <authorList>
            <person name="Yoshida K."/>
            <person name="Sommer R.J."/>
        </authorList>
    </citation>
    <scope>NUCLEOTIDE SEQUENCE</scope>
    <source>
        <strain evidence="2">RS5133</strain>
    </source>
</reference>
<protein>
    <recommendedName>
        <fullName evidence="4">SXP/RAL-2 family protein Ani s 5-like cation-binding domain-containing protein</fullName>
    </recommendedName>
</protein>
<keyword evidence="1" id="KW-0732">Signal</keyword>
<feature type="non-terminal residue" evidence="2">
    <location>
        <position position="136"/>
    </location>
</feature>
<dbReference type="AlphaFoldDB" id="A0AAV5WZ97"/>
<keyword evidence="3" id="KW-1185">Reference proteome</keyword>
<dbReference type="Proteomes" id="UP001432322">
    <property type="component" value="Unassembled WGS sequence"/>
</dbReference>
<name>A0AAV5WZ97_9BILA</name>
<feature type="signal peptide" evidence="1">
    <location>
        <begin position="1"/>
        <end position="16"/>
    </location>
</feature>
<proteinExistence type="predicted"/>
<gene>
    <name evidence="2" type="ORF">PFISCL1PPCAC_27267</name>
</gene>
<organism evidence="2 3">
    <name type="scientific">Pristionchus fissidentatus</name>
    <dbReference type="NCBI Taxonomy" id="1538716"/>
    <lineage>
        <taxon>Eukaryota</taxon>
        <taxon>Metazoa</taxon>
        <taxon>Ecdysozoa</taxon>
        <taxon>Nematoda</taxon>
        <taxon>Chromadorea</taxon>
        <taxon>Rhabditida</taxon>
        <taxon>Rhabditina</taxon>
        <taxon>Diplogasteromorpha</taxon>
        <taxon>Diplogasteroidea</taxon>
        <taxon>Neodiplogasteridae</taxon>
        <taxon>Pristionchus</taxon>
    </lineage>
</organism>
<evidence type="ECO:0000256" key="1">
    <source>
        <dbReference type="SAM" id="SignalP"/>
    </source>
</evidence>
<sequence length="136" mass="15049">MKFLVFSSLLLAVVIANFDPFNKLKDTENLLKNKTTGLINDADNMRKELIDDICKAAPPKNLKSIEAEIVEAWNAIEKAVTLIGGLPKVVYDETIQQAIDSYQQIKADAAKMVNINITLPKIPDEVVIEGITIPLK</sequence>
<comment type="caution">
    <text evidence="2">The sequence shown here is derived from an EMBL/GenBank/DDBJ whole genome shotgun (WGS) entry which is preliminary data.</text>
</comment>
<accession>A0AAV5WZ97</accession>